<comment type="similarity">
    <text evidence="1">Belongs to the D-alanine--D-alanine ligase family.</text>
</comment>
<dbReference type="Gene3D" id="3.30.470.20">
    <property type="entry name" value="ATP-grasp fold, B domain"/>
    <property type="match status" value="2"/>
</dbReference>
<sequence length="300" mass="33462">MSSIRVAVLRGGPSPEYDVSLKTGANILSLLRKWEGRYEPVDIFISKDGEWHRDGIVREPYEALGDADVVWNAMHGHYGEDGQVQKQLENLKIPYTGSGMHASARAYDKEVAKLAYQNAGLLMPRHELFTPETLTEEKLVYVVRNYIHPVIVKPASAGSSVGVRLAHGIIELKEAIKNAFSHSRKVLVEEFVQGREATCGVVEGLRGEKTYALIPYGNTTQEENAKIIEISKRAHEALGLRHYSSSDFIITPRGKIYILETDSQPVLHEDSRLYDSLLSTGIKPHDFVDHCISLVLSRNG</sequence>
<dbReference type="PROSITE" id="PS50975">
    <property type="entry name" value="ATP_GRASP"/>
    <property type="match status" value="1"/>
</dbReference>
<evidence type="ECO:0000256" key="4">
    <source>
        <dbReference type="PROSITE-ProRule" id="PRU00409"/>
    </source>
</evidence>
<evidence type="ECO:0000313" key="7">
    <source>
        <dbReference type="Proteomes" id="UP000177279"/>
    </source>
</evidence>
<reference evidence="6 7" key="1">
    <citation type="journal article" date="2016" name="Nat. Commun.">
        <title>Thousands of microbial genomes shed light on interconnected biogeochemical processes in an aquifer system.</title>
        <authorList>
            <person name="Anantharaman K."/>
            <person name="Brown C.T."/>
            <person name="Hug L.A."/>
            <person name="Sharon I."/>
            <person name="Castelle C.J."/>
            <person name="Probst A.J."/>
            <person name="Thomas B.C."/>
            <person name="Singh A."/>
            <person name="Wilkins M.J."/>
            <person name="Karaoz U."/>
            <person name="Brodie E.L."/>
            <person name="Williams K.H."/>
            <person name="Hubbard S.S."/>
            <person name="Banfield J.F."/>
        </authorList>
    </citation>
    <scope>NUCLEOTIDE SEQUENCE [LARGE SCALE GENOMIC DNA]</scope>
</reference>
<dbReference type="Gene3D" id="3.30.1490.20">
    <property type="entry name" value="ATP-grasp fold, A domain"/>
    <property type="match status" value="1"/>
</dbReference>
<dbReference type="GO" id="GO:0008716">
    <property type="term" value="F:D-alanine-D-alanine ligase activity"/>
    <property type="evidence" value="ECO:0007669"/>
    <property type="project" value="InterPro"/>
</dbReference>
<keyword evidence="3" id="KW-0961">Cell wall biogenesis/degradation</keyword>
<dbReference type="InterPro" id="IPR011095">
    <property type="entry name" value="Dala_Dala_lig_C"/>
</dbReference>
<name>A0A1G2TIL5_9BACT</name>
<evidence type="ECO:0000256" key="2">
    <source>
        <dbReference type="ARBA" id="ARBA00022598"/>
    </source>
</evidence>
<evidence type="ECO:0000313" key="6">
    <source>
        <dbReference type="EMBL" id="OHA96519.1"/>
    </source>
</evidence>
<dbReference type="SUPFAM" id="SSF56059">
    <property type="entry name" value="Glutathione synthetase ATP-binding domain-like"/>
    <property type="match status" value="1"/>
</dbReference>
<keyword evidence="2" id="KW-0436">Ligase</keyword>
<dbReference type="PANTHER" id="PTHR23132">
    <property type="entry name" value="D-ALANINE--D-ALANINE LIGASE"/>
    <property type="match status" value="1"/>
</dbReference>
<keyword evidence="4" id="KW-0067">ATP-binding</keyword>
<dbReference type="SUPFAM" id="SSF52440">
    <property type="entry name" value="PreATP-grasp domain"/>
    <property type="match status" value="1"/>
</dbReference>
<dbReference type="GO" id="GO:0071555">
    <property type="term" value="P:cell wall organization"/>
    <property type="evidence" value="ECO:0007669"/>
    <property type="project" value="UniProtKB-KW"/>
</dbReference>
<dbReference type="InterPro" id="IPR016185">
    <property type="entry name" value="PreATP-grasp_dom_sf"/>
</dbReference>
<dbReference type="GO" id="GO:0046872">
    <property type="term" value="F:metal ion binding"/>
    <property type="evidence" value="ECO:0007669"/>
    <property type="project" value="InterPro"/>
</dbReference>
<proteinExistence type="inferred from homology"/>
<dbReference type="PANTHER" id="PTHR23132:SF23">
    <property type="entry name" value="D-ALANINE--D-ALANINE LIGASE B"/>
    <property type="match status" value="1"/>
</dbReference>
<dbReference type="Pfam" id="PF07478">
    <property type="entry name" value="Dala_Dala_lig_C"/>
    <property type="match status" value="2"/>
</dbReference>
<feature type="domain" description="ATP-grasp" evidence="5">
    <location>
        <begin position="113"/>
        <end position="293"/>
    </location>
</feature>
<evidence type="ECO:0000256" key="1">
    <source>
        <dbReference type="ARBA" id="ARBA00010871"/>
    </source>
</evidence>
<keyword evidence="4" id="KW-0547">Nucleotide-binding</keyword>
<dbReference type="Pfam" id="PF01820">
    <property type="entry name" value="Dala_Dala_lig_N"/>
    <property type="match status" value="1"/>
</dbReference>
<evidence type="ECO:0000256" key="3">
    <source>
        <dbReference type="ARBA" id="ARBA00023316"/>
    </source>
</evidence>
<protein>
    <recommendedName>
        <fullName evidence="5">ATP-grasp domain-containing protein</fullName>
    </recommendedName>
</protein>
<dbReference type="EMBL" id="MHVS01000005">
    <property type="protein sequence ID" value="OHA96519.1"/>
    <property type="molecule type" value="Genomic_DNA"/>
</dbReference>
<comment type="caution">
    <text evidence="6">The sequence shown here is derived from an EMBL/GenBank/DDBJ whole genome shotgun (WGS) entry which is preliminary data.</text>
</comment>
<evidence type="ECO:0000259" key="5">
    <source>
        <dbReference type="PROSITE" id="PS50975"/>
    </source>
</evidence>
<dbReference type="Gene3D" id="3.40.50.20">
    <property type="match status" value="1"/>
</dbReference>
<gene>
    <name evidence="6" type="ORF">A3D49_01425</name>
</gene>
<dbReference type="Proteomes" id="UP000177279">
    <property type="component" value="Unassembled WGS sequence"/>
</dbReference>
<dbReference type="GO" id="GO:0005524">
    <property type="term" value="F:ATP binding"/>
    <property type="evidence" value="ECO:0007669"/>
    <property type="project" value="UniProtKB-UniRule"/>
</dbReference>
<organism evidence="6 7">
    <name type="scientific">Candidatus Zambryskibacteria bacterium RIFCSPHIGHO2_02_FULL_43_37</name>
    <dbReference type="NCBI Taxonomy" id="1802749"/>
    <lineage>
        <taxon>Bacteria</taxon>
        <taxon>Candidatus Zambryskiibacteriota</taxon>
    </lineage>
</organism>
<dbReference type="InterPro" id="IPR011761">
    <property type="entry name" value="ATP-grasp"/>
</dbReference>
<dbReference type="AlphaFoldDB" id="A0A1G2TIL5"/>
<dbReference type="InterPro" id="IPR011127">
    <property type="entry name" value="Dala_Dala_lig_N"/>
</dbReference>
<dbReference type="InterPro" id="IPR013815">
    <property type="entry name" value="ATP_grasp_subdomain_1"/>
</dbReference>
<accession>A0A1G2TIL5</accession>